<dbReference type="GO" id="GO:0008010">
    <property type="term" value="F:structural constituent of chitin-based larval cuticle"/>
    <property type="evidence" value="ECO:0007669"/>
    <property type="project" value="TreeGrafter"/>
</dbReference>
<evidence type="ECO:0000256" key="4">
    <source>
        <dbReference type="SAM" id="SignalP"/>
    </source>
</evidence>
<dbReference type="PANTHER" id="PTHR10380:SF218">
    <property type="entry name" value="ADULT CUTICLE PROTEIN 65AA-RELATED"/>
    <property type="match status" value="1"/>
</dbReference>
<dbReference type="EMBL" id="MF326206">
    <property type="protein sequence ID" value="ATX63080.1"/>
    <property type="molecule type" value="mRNA"/>
</dbReference>
<accession>A0A3Q8C043</accession>
<dbReference type="InterPro" id="IPR000618">
    <property type="entry name" value="Insect_cuticle"/>
</dbReference>
<evidence type="ECO:0000313" key="5">
    <source>
        <dbReference type="EMBL" id="ATX63080.1"/>
    </source>
</evidence>
<proteinExistence type="evidence at transcript level"/>
<evidence type="ECO:0000256" key="1">
    <source>
        <dbReference type="ARBA" id="ARBA00022460"/>
    </source>
</evidence>
<sequence length="126" mass="13947">MAAGTLFLVAAMVTAALAAPQRDNPKDATILEQENDFNGVDNWRWSYKSSDGSERQEVGGIVDGFLRTIGNYIWKSPSGQKYSVNYIADKDGYQSKVEPIEEKVEPPKIEKQLLLSPNAKLSLIGR</sequence>
<evidence type="ECO:0000256" key="3">
    <source>
        <dbReference type="PROSITE-ProRule" id="PRU00497"/>
    </source>
</evidence>
<dbReference type="PANTHER" id="PTHR10380">
    <property type="entry name" value="CUTICLE PROTEIN"/>
    <property type="match status" value="1"/>
</dbReference>
<feature type="chain" id="PRO_5018672124" evidence="4">
    <location>
        <begin position="19"/>
        <end position="126"/>
    </location>
</feature>
<name>A0A3Q8C043_LOCMI</name>
<keyword evidence="2" id="KW-0873">Pyrrolidone carboxylic acid</keyword>
<evidence type="ECO:0000256" key="2">
    <source>
        <dbReference type="ARBA" id="ARBA00023283"/>
    </source>
</evidence>
<reference evidence="5" key="1">
    <citation type="submission" date="2017-06" db="EMBL/GenBank/DDBJ databases">
        <title>Identification and characterization of cuticle protein genes based on the Locusta migratoria transcriptome.</title>
        <authorList>
            <person name="Zhao X."/>
            <person name="Yang Y."/>
            <person name="Zhang J."/>
        </authorList>
    </citation>
    <scope>NUCLEOTIDE SEQUENCE</scope>
</reference>
<dbReference type="PROSITE" id="PS51155">
    <property type="entry name" value="CHIT_BIND_RR_2"/>
    <property type="match status" value="1"/>
</dbReference>
<feature type="signal peptide" evidence="4">
    <location>
        <begin position="1"/>
        <end position="18"/>
    </location>
</feature>
<dbReference type="GO" id="GO:0062129">
    <property type="term" value="C:chitin-based extracellular matrix"/>
    <property type="evidence" value="ECO:0007669"/>
    <property type="project" value="TreeGrafter"/>
</dbReference>
<dbReference type="InterPro" id="IPR050468">
    <property type="entry name" value="Cuticle_Struct_Prot"/>
</dbReference>
<keyword evidence="4" id="KW-0732">Signal</keyword>
<dbReference type="AlphaFoldDB" id="A0A3Q8C043"/>
<keyword evidence="1 3" id="KW-0193">Cuticle</keyword>
<protein>
    <submittedName>
        <fullName evidence="5">Flexible cuticle protein 12</fullName>
    </submittedName>
</protein>
<dbReference type="Pfam" id="PF00379">
    <property type="entry name" value="Chitin_bind_4"/>
    <property type="match status" value="1"/>
</dbReference>
<organism evidence="5">
    <name type="scientific">Locusta migratoria</name>
    <name type="common">Migratory locust</name>
    <dbReference type="NCBI Taxonomy" id="7004"/>
    <lineage>
        <taxon>Eukaryota</taxon>
        <taxon>Metazoa</taxon>
        <taxon>Ecdysozoa</taxon>
        <taxon>Arthropoda</taxon>
        <taxon>Hexapoda</taxon>
        <taxon>Insecta</taxon>
        <taxon>Pterygota</taxon>
        <taxon>Neoptera</taxon>
        <taxon>Polyneoptera</taxon>
        <taxon>Orthoptera</taxon>
        <taxon>Caelifera</taxon>
        <taxon>Acrididea</taxon>
        <taxon>Acridomorpha</taxon>
        <taxon>Acridoidea</taxon>
        <taxon>Acrididae</taxon>
        <taxon>Oedipodinae</taxon>
        <taxon>Locusta</taxon>
    </lineage>
</organism>